<protein>
    <recommendedName>
        <fullName evidence="1">Protein kinase domain-containing protein</fullName>
    </recommendedName>
</protein>
<dbReference type="Proteomes" id="UP001159405">
    <property type="component" value="Unassembled WGS sequence"/>
</dbReference>
<dbReference type="SUPFAM" id="SSF56112">
    <property type="entry name" value="Protein kinase-like (PK-like)"/>
    <property type="match status" value="1"/>
</dbReference>
<sequence length="557" mass="63988">RVIYPLDEWEILREQIEYEEELGRGAFGVVYKAILRERIGIEVFNTEVSKRTLLSSKKEPKVVAVKVLHDNPSAEQKEEFKFEIEQMKLLGSHPNVVSLVGCCTLQDEKFLVIEYVPFGDLLTWLRSERKRVYIHQASKKIYDNKEDLKDEGDAKHQVVRLSKSTLSPDELTCSVRLKRRDQNQSDNRDIHDKLNPLRTLFTMINICHDIFLSIYGKKRYFNSAFSHNNDNNNRHNLKIMTIIVTGKEDKKQISLEFISIIQDDDEDKMVCENVKKEQVQANMEMIPLLQDNNEVVKEGGFQKLLICILAKLTTRKKPQALKTCLSSETAEFFSMLVDIVTNNTQYTTKCTNLHPTPTSGDPLAKVNILLYIALNFILSVSCKGLKESRREPIDMSNIPPVDSQHAAATPLLLDEDPDDEEESFSTQQLFKFAWQIAKGMNHLAEKSLVHRDLAARNILVGYDNRVKVSDFGLMRQIYQDVNNSEKSKKLPVKWMAPESLYNGTFTIKSDVWSYGVLLWEMATLGGVPYPTLTNTELYRLLTSGYRMEKPDMCSDEV</sequence>
<dbReference type="SMART" id="SM00219">
    <property type="entry name" value="TyrKc"/>
    <property type="match status" value="1"/>
</dbReference>
<feature type="domain" description="Protein kinase" evidence="1">
    <location>
        <begin position="16"/>
        <end position="557"/>
    </location>
</feature>
<evidence type="ECO:0000313" key="3">
    <source>
        <dbReference type="Proteomes" id="UP001159405"/>
    </source>
</evidence>
<dbReference type="InterPro" id="IPR008266">
    <property type="entry name" value="Tyr_kinase_AS"/>
</dbReference>
<dbReference type="Gene3D" id="1.10.510.10">
    <property type="entry name" value="Transferase(Phosphotransferase) domain 1"/>
    <property type="match status" value="1"/>
</dbReference>
<gene>
    <name evidence="2" type="ORF">PLOB_00004558</name>
</gene>
<dbReference type="PROSITE" id="PS50011">
    <property type="entry name" value="PROTEIN_KINASE_DOM"/>
    <property type="match status" value="1"/>
</dbReference>
<keyword evidence="3" id="KW-1185">Reference proteome</keyword>
<dbReference type="InterPro" id="IPR020635">
    <property type="entry name" value="Tyr_kinase_cat_dom"/>
</dbReference>
<dbReference type="Pfam" id="PF07714">
    <property type="entry name" value="PK_Tyr_Ser-Thr"/>
    <property type="match status" value="2"/>
</dbReference>
<comment type="caution">
    <text evidence="2">The sequence shown here is derived from an EMBL/GenBank/DDBJ whole genome shotgun (WGS) entry which is preliminary data.</text>
</comment>
<name>A0ABN8NCK0_9CNID</name>
<dbReference type="PROSITE" id="PS00109">
    <property type="entry name" value="PROTEIN_KINASE_TYR"/>
    <property type="match status" value="1"/>
</dbReference>
<dbReference type="InterPro" id="IPR001245">
    <property type="entry name" value="Ser-Thr/Tyr_kinase_cat_dom"/>
</dbReference>
<dbReference type="InterPro" id="IPR011009">
    <property type="entry name" value="Kinase-like_dom_sf"/>
</dbReference>
<evidence type="ECO:0000259" key="1">
    <source>
        <dbReference type="PROSITE" id="PS50011"/>
    </source>
</evidence>
<dbReference type="PANTHER" id="PTHR24416">
    <property type="entry name" value="TYROSINE-PROTEIN KINASE RECEPTOR"/>
    <property type="match status" value="1"/>
</dbReference>
<evidence type="ECO:0000313" key="2">
    <source>
        <dbReference type="EMBL" id="CAH3044941.1"/>
    </source>
</evidence>
<proteinExistence type="predicted"/>
<dbReference type="InterPro" id="IPR050122">
    <property type="entry name" value="RTK"/>
</dbReference>
<accession>A0ABN8NCK0</accession>
<feature type="non-terminal residue" evidence="2">
    <location>
        <position position="1"/>
    </location>
</feature>
<dbReference type="PANTHER" id="PTHR24416:SF583">
    <property type="entry name" value="RECEPTOR PROTEIN-TYROSINE KINASE"/>
    <property type="match status" value="1"/>
</dbReference>
<dbReference type="InterPro" id="IPR000719">
    <property type="entry name" value="Prot_kinase_dom"/>
</dbReference>
<dbReference type="Gene3D" id="3.30.200.20">
    <property type="entry name" value="Phosphorylase Kinase, domain 1"/>
    <property type="match status" value="1"/>
</dbReference>
<dbReference type="EMBL" id="CALNXK010000012">
    <property type="protein sequence ID" value="CAH3044941.1"/>
    <property type="molecule type" value="Genomic_DNA"/>
</dbReference>
<reference evidence="2 3" key="1">
    <citation type="submission" date="2022-05" db="EMBL/GenBank/DDBJ databases">
        <authorList>
            <consortium name="Genoscope - CEA"/>
            <person name="William W."/>
        </authorList>
    </citation>
    <scope>NUCLEOTIDE SEQUENCE [LARGE SCALE GENOMIC DNA]</scope>
</reference>
<organism evidence="2 3">
    <name type="scientific">Porites lobata</name>
    <dbReference type="NCBI Taxonomy" id="104759"/>
    <lineage>
        <taxon>Eukaryota</taxon>
        <taxon>Metazoa</taxon>
        <taxon>Cnidaria</taxon>
        <taxon>Anthozoa</taxon>
        <taxon>Hexacorallia</taxon>
        <taxon>Scleractinia</taxon>
        <taxon>Fungiina</taxon>
        <taxon>Poritidae</taxon>
        <taxon>Porites</taxon>
    </lineage>
</organism>